<comment type="caution">
    <text evidence="1">The sequence shown here is derived from an EMBL/GenBank/DDBJ whole genome shotgun (WGS) entry which is preliminary data.</text>
</comment>
<dbReference type="InterPro" id="IPR000150">
    <property type="entry name" value="Cof"/>
</dbReference>
<dbReference type="AlphaFoldDB" id="A0A9X4AJ58"/>
<dbReference type="Pfam" id="PF08282">
    <property type="entry name" value="Hydrolase_3"/>
    <property type="match status" value="1"/>
</dbReference>
<dbReference type="GO" id="GO:0000287">
    <property type="term" value="F:magnesium ion binding"/>
    <property type="evidence" value="ECO:0007669"/>
    <property type="project" value="TreeGrafter"/>
</dbReference>
<dbReference type="GO" id="GO:0005829">
    <property type="term" value="C:cytosol"/>
    <property type="evidence" value="ECO:0007669"/>
    <property type="project" value="TreeGrafter"/>
</dbReference>
<proteinExistence type="predicted"/>
<dbReference type="Gene3D" id="3.40.50.1000">
    <property type="entry name" value="HAD superfamily/HAD-like"/>
    <property type="match status" value="1"/>
</dbReference>
<dbReference type="PANTHER" id="PTHR10000:SF8">
    <property type="entry name" value="HAD SUPERFAMILY HYDROLASE-LIKE, TYPE 3"/>
    <property type="match status" value="1"/>
</dbReference>
<dbReference type="NCBIfam" id="TIGR00099">
    <property type="entry name" value="Cof-subfamily"/>
    <property type="match status" value="1"/>
</dbReference>
<dbReference type="NCBIfam" id="TIGR01484">
    <property type="entry name" value="HAD-SF-IIB"/>
    <property type="match status" value="1"/>
</dbReference>
<accession>A0A9X4AJ58</accession>
<dbReference type="Gene3D" id="3.30.1240.10">
    <property type="match status" value="1"/>
</dbReference>
<gene>
    <name evidence="1" type="ORF">NC661_15060</name>
</gene>
<dbReference type="Proteomes" id="UP001145072">
    <property type="component" value="Unassembled WGS sequence"/>
</dbReference>
<reference evidence="1" key="1">
    <citation type="submission" date="2022-06" db="EMBL/GenBank/DDBJ databases">
        <title>Aquibacillus sp. a new bacterium isolated from soil saline samples.</title>
        <authorList>
            <person name="Galisteo C."/>
            <person name="De La Haba R."/>
            <person name="Sanchez-Porro C."/>
            <person name="Ventosa A."/>
        </authorList>
    </citation>
    <scope>NUCLEOTIDE SEQUENCE</scope>
    <source>
        <strain evidence="1">JCM 12387</strain>
    </source>
</reference>
<evidence type="ECO:0000313" key="1">
    <source>
        <dbReference type="EMBL" id="MDC3421691.1"/>
    </source>
</evidence>
<dbReference type="PANTHER" id="PTHR10000">
    <property type="entry name" value="PHOSPHOSERINE PHOSPHATASE"/>
    <property type="match status" value="1"/>
</dbReference>
<dbReference type="EMBL" id="JAMQJZ010000013">
    <property type="protein sequence ID" value="MDC3421691.1"/>
    <property type="molecule type" value="Genomic_DNA"/>
</dbReference>
<dbReference type="GO" id="GO:0016791">
    <property type="term" value="F:phosphatase activity"/>
    <property type="evidence" value="ECO:0007669"/>
    <property type="project" value="UniProtKB-ARBA"/>
</dbReference>
<dbReference type="SUPFAM" id="SSF56784">
    <property type="entry name" value="HAD-like"/>
    <property type="match status" value="1"/>
</dbReference>
<keyword evidence="2" id="KW-1185">Reference proteome</keyword>
<dbReference type="SFLD" id="SFLDG01140">
    <property type="entry name" value="C2.B:_Phosphomannomutase_and_P"/>
    <property type="match status" value="1"/>
</dbReference>
<evidence type="ECO:0000313" key="2">
    <source>
        <dbReference type="Proteomes" id="UP001145072"/>
    </source>
</evidence>
<sequence length="266" mass="29931">MLKLFATDLDGTLLQHNKGGNNIDKKDFEAIEDLVQSDVHFAIATGRMDRDIVEVLKHLNQSGHRISQNGGFVYDHQGQLVHSQTFSGELSKRLHTEIAKHTKLYCVTTEDDAFVTEKTGLIRAFEHLMYFPLKEGVDFIDEYGTTLHPTKFIVIGETDEILGHQKVLMEQFSGEAESYLSDNHCVDIVPKGISKADGLSHLMKHLDMAPDEIAVIGDSFNDVPMLEMTPYSYAMSTAHPDVQKKASKVVDYVYEAIEDLRAQKLF</sequence>
<dbReference type="SFLD" id="SFLDS00003">
    <property type="entry name" value="Haloacid_Dehalogenase"/>
    <property type="match status" value="1"/>
</dbReference>
<dbReference type="RefSeq" id="WP_259865960.1">
    <property type="nucleotide sequence ID" value="NZ_JAMQJZ010000013.1"/>
</dbReference>
<protein>
    <submittedName>
        <fullName evidence="1">HAD family hydrolase</fullName>
    </submittedName>
</protein>
<organism evidence="1 2">
    <name type="scientific">Aquibacillus koreensis</name>
    <dbReference type="NCBI Taxonomy" id="279446"/>
    <lineage>
        <taxon>Bacteria</taxon>
        <taxon>Bacillati</taxon>
        <taxon>Bacillota</taxon>
        <taxon>Bacilli</taxon>
        <taxon>Bacillales</taxon>
        <taxon>Bacillaceae</taxon>
        <taxon>Aquibacillus</taxon>
    </lineage>
</organism>
<dbReference type="InterPro" id="IPR006379">
    <property type="entry name" value="HAD-SF_hydro_IIB"/>
</dbReference>
<name>A0A9X4AJ58_9BACI</name>
<dbReference type="InterPro" id="IPR036412">
    <property type="entry name" value="HAD-like_sf"/>
</dbReference>
<dbReference type="InterPro" id="IPR023214">
    <property type="entry name" value="HAD_sf"/>
</dbReference>
<keyword evidence="1" id="KW-0378">Hydrolase</keyword>